<feature type="chain" id="PRO_5012655543" evidence="1">
    <location>
        <begin position="16"/>
        <end position="88"/>
    </location>
</feature>
<evidence type="ECO:0000256" key="1">
    <source>
        <dbReference type="SAM" id="SignalP"/>
    </source>
</evidence>
<sequence length="88" mass="9118">MRAIVLSIASAAAVAVNPQFQHPHSLERRQGPCLGGSYDSCVSFCCQFGYECPCSATGNCDADCYCGVFCDDNGGGDDPGDDDGPGDE</sequence>
<protein>
    <submittedName>
        <fullName evidence="2">Uncharacterized protein</fullName>
    </submittedName>
</protein>
<comment type="caution">
    <text evidence="2">The sequence shown here is derived from an EMBL/GenBank/DDBJ whole genome shotgun (WGS) entry which is preliminary data.</text>
</comment>
<gene>
    <name evidence="2" type="ORF">SAPIO_CDS6841</name>
</gene>
<evidence type="ECO:0000313" key="2">
    <source>
        <dbReference type="EMBL" id="KEZ41679.1"/>
    </source>
</evidence>
<accession>A0A084G2W7</accession>
<dbReference type="EMBL" id="JOWA01000108">
    <property type="protein sequence ID" value="KEZ41679.1"/>
    <property type="molecule type" value="Genomic_DNA"/>
</dbReference>
<dbReference type="Proteomes" id="UP000028545">
    <property type="component" value="Unassembled WGS sequence"/>
</dbReference>
<dbReference type="GeneID" id="27725913"/>
<dbReference type="RefSeq" id="XP_016641478.1">
    <property type="nucleotide sequence ID" value="XM_016788841.1"/>
</dbReference>
<keyword evidence="3" id="KW-1185">Reference proteome</keyword>
<reference evidence="2 3" key="1">
    <citation type="journal article" date="2014" name="Genome Announc.">
        <title>Draft genome sequence of the pathogenic fungus Scedosporium apiospermum.</title>
        <authorList>
            <person name="Vandeputte P."/>
            <person name="Ghamrawi S."/>
            <person name="Rechenmann M."/>
            <person name="Iltis A."/>
            <person name="Giraud S."/>
            <person name="Fleury M."/>
            <person name="Thornton C."/>
            <person name="Delhaes L."/>
            <person name="Meyer W."/>
            <person name="Papon N."/>
            <person name="Bouchara J.P."/>
        </authorList>
    </citation>
    <scope>NUCLEOTIDE SEQUENCE [LARGE SCALE GENOMIC DNA]</scope>
    <source>
        <strain evidence="2 3">IHEM 14462</strain>
    </source>
</reference>
<evidence type="ECO:0000313" key="3">
    <source>
        <dbReference type="Proteomes" id="UP000028545"/>
    </source>
</evidence>
<name>A0A084G2W7_PSEDA</name>
<dbReference type="AlphaFoldDB" id="A0A084G2W7"/>
<proteinExistence type="predicted"/>
<dbReference type="HOGENOM" id="CLU_2470373_0_0_1"/>
<dbReference type="VEuPathDB" id="FungiDB:SAPIO_CDS6841"/>
<keyword evidence="1" id="KW-0732">Signal</keyword>
<dbReference type="KEGG" id="sapo:SAPIO_CDS6841"/>
<organism evidence="2 3">
    <name type="scientific">Pseudallescheria apiosperma</name>
    <name type="common">Scedosporium apiospermum</name>
    <dbReference type="NCBI Taxonomy" id="563466"/>
    <lineage>
        <taxon>Eukaryota</taxon>
        <taxon>Fungi</taxon>
        <taxon>Dikarya</taxon>
        <taxon>Ascomycota</taxon>
        <taxon>Pezizomycotina</taxon>
        <taxon>Sordariomycetes</taxon>
        <taxon>Hypocreomycetidae</taxon>
        <taxon>Microascales</taxon>
        <taxon>Microascaceae</taxon>
        <taxon>Scedosporium</taxon>
    </lineage>
</organism>
<feature type="signal peptide" evidence="1">
    <location>
        <begin position="1"/>
        <end position="15"/>
    </location>
</feature>